<proteinExistence type="predicted"/>
<accession>A0A1L8RCW3</accession>
<protein>
    <submittedName>
        <fullName evidence="2">Deaminase</fullName>
    </submittedName>
</protein>
<reference evidence="2 3" key="1">
    <citation type="submission" date="2014-12" db="EMBL/GenBank/DDBJ databases">
        <title>Draft genome sequences of 29 type strains of Enterococci.</title>
        <authorList>
            <person name="Zhong Z."/>
            <person name="Sun Z."/>
            <person name="Liu W."/>
            <person name="Zhang W."/>
            <person name="Zhang H."/>
        </authorList>
    </citation>
    <scope>NUCLEOTIDE SEQUENCE [LARGE SCALE GENOMIC DNA]</scope>
    <source>
        <strain evidence="2 3">DSM 17029</strain>
    </source>
</reference>
<dbReference type="SUPFAM" id="SSF51338">
    <property type="entry name" value="Composite domain of metallo-dependent hydrolases"/>
    <property type="match status" value="1"/>
</dbReference>
<dbReference type="Proteomes" id="UP000181884">
    <property type="component" value="Unassembled WGS sequence"/>
</dbReference>
<dbReference type="Gene3D" id="2.30.40.10">
    <property type="entry name" value="Urease, subunit C, domain 1"/>
    <property type="match status" value="1"/>
</dbReference>
<evidence type="ECO:0000313" key="3">
    <source>
        <dbReference type="Proteomes" id="UP000181884"/>
    </source>
</evidence>
<dbReference type="PANTHER" id="PTHR32027:SF9">
    <property type="entry name" value="BLL3847 PROTEIN"/>
    <property type="match status" value="1"/>
</dbReference>
<dbReference type="EMBL" id="JXKH01000008">
    <property type="protein sequence ID" value="OJG17564.1"/>
    <property type="molecule type" value="Genomic_DNA"/>
</dbReference>
<dbReference type="Pfam" id="PF07969">
    <property type="entry name" value="Amidohydro_3"/>
    <property type="match status" value="1"/>
</dbReference>
<dbReference type="AlphaFoldDB" id="A0A1L8RCW3"/>
<comment type="caution">
    <text evidence="2">The sequence shown here is derived from an EMBL/GenBank/DDBJ whole genome shotgun (WGS) entry which is preliminary data.</text>
</comment>
<dbReference type="InterPro" id="IPR013108">
    <property type="entry name" value="Amidohydro_3"/>
</dbReference>
<dbReference type="Gene3D" id="3.20.20.140">
    <property type="entry name" value="Metal-dependent hydrolases"/>
    <property type="match status" value="1"/>
</dbReference>
<gene>
    <name evidence="2" type="ORF">RU97_GL002572</name>
</gene>
<dbReference type="RefSeq" id="WP_067390960.1">
    <property type="nucleotide sequence ID" value="NZ_JXKH01000008.1"/>
</dbReference>
<dbReference type="SUPFAM" id="SSF51556">
    <property type="entry name" value="Metallo-dependent hydrolases"/>
    <property type="match status" value="1"/>
</dbReference>
<dbReference type="InterPro" id="IPR032466">
    <property type="entry name" value="Metal_Hydrolase"/>
</dbReference>
<dbReference type="InterPro" id="IPR011059">
    <property type="entry name" value="Metal-dep_hydrolase_composite"/>
</dbReference>
<keyword evidence="3" id="KW-1185">Reference proteome</keyword>
<dbReference type="PANTHER" id="PTHR32027">
    <property type="entry name" value="CYTOSINE DEAMINASE"/>
    <property type="match status" value="1"/>
</dbReference>
<dbReference type="InterPro" id="IPR052349">
    <property type="entry name" value="Metallo-hydrolase_Enzymes"/>
</dbReference>
<dbReference type="STRING" id="214095.RU97_GL002572"/>
<dbReference type="GO" id="GO:0016814">
    <property type="term" value="F:hydrolase activity, acting on carbon-nitrogen (but not peptide) bonds, in cyclic amidines"/>
    <property type="evidence" value="ECO:0007669"/>
    <property type="project" value="TreeGrafter"/>
</dbReference>
<sequence>MNYWLTNVKMETGYLYQDDWAYGTQTALVALRIEAGLFKEIIPMNEWQADELPVVDGHGALLLPGIVEKHCHLDKSKLGSPWQPVAPASSIVERFEQEIPALDALPLSIEERAQNLIDAELTHGVTRFRSHIDIEPATELRYLKAIQQLVADAPYDVEFVAFPQHGFLRSNSESLVEAALKAGAQLIGGVDPYTLDGDYQTTLKKTFDLAKKYQAGIDIHLHNRETAGRETIKEIIRLTEEYGWQGQVAISHAFGLNDFTGAERKQVFQALAENNIHIISSIPLSLGTIPPLRELQAYGVQVHIGCDNVYDSWSTLGDGSLQQKLVRYLEIFSVSTQEELTQSLGLITDHITTLDQNGQRSWPNLNDEATFILTAADCSAEFVSRETPVETSYLRGNQVYQR</sequence>
<organism evidence="2 3">
    <name type="scientific">Enterococcus canis</name>
    <dbReference type="NCBI Taxonomy" id="214095"/>
    <lineage>
        <taxon>Bacteria</taxon>
        <taxon>Bacillati</taxon>
        <taxon>Bacillota</taxon>
        <taxon>Bacilli</taxon>
        <taxon>Lactobacillales</taxon>
        <taxon>Enterococcaceae</taxon>
        <taxon>Enterococcus</taxon>
    </lineage>
</organism>
<feature type="domain" description="Amidohydrolase 3" evidence="1">
    <location>
        <begin position="116"/>
        <end position="348"/>
    </location>
</feature>
<name>A0A1L8RCW3_9ENTE</name>
<evidence type="ECO:0000259" key="1">
    <source>
        <dbReference type="Pfam" id="PF07969"/>
    </source>
</evidence>
<evidence type="ECO:0000313" key="2">
    <source>
        <dbReference type="EMBL" id="OJG17564.1"/>
    </source>
</evidence>
<dbReference type="CDD" id="cd01293">
    <property type="entry name" value="Bact_CD"/>
    <property type="match status" value="1"/>
</dbReference>